<dbReference type="Gene3D" id="1.10.10.10">
    <property type="entry name" value="Winged helix-like DNA-binding domain superfamily/Winged helix DNA-binding domain"/>
    <property type="match status" value="1"/>
</dbReference>
<reference evidence="7" key="1">
    <citation type="journal article" date="2019" name="Int. J. Syst. Evol. Microbiol.">
        <title>The Global Catalogue of Microorganisms (GCM) 10K type strain sequencing project: providing services to taxonomists for standard genome sequencing and annotation.</title>
        <authorList>
            <consortium name="The Broad Institute Genomics Platform"/>
            <consortium name="The Broad Institute Genome Sequencing Center for Infectious Disease"/>
            <person name="Wu L."/>
            <person name="Ma J."/>
        </authorList>
    </citation>
    <scope>NUCLEOTIDE SEQUENCE [LARGE SCALE GENOMIC DNA]</scope>
    <source>
        <strain evidence="7">CGMCC 4.7643</strain>
    </source>
</reference>
<keyword evidence="3" id="KW-0238">DNA-binding</keyword>
<proteinExistence type="inferred from homology"/>
<dbReference type="SUPFAM" id="SSF53850">
    <property type="entry name" value="Periplasmic binding protein-like II"/>
    <property type="match status" value="1"/>
</dbReference>
<dbReference type="PANTHER" id="PTHR30346">
    <property type="entry name" value="TRANSCRIPTIONAL DUAL REGULATOR HCAR-RELATED"/>
    <property type="match status" value="1"/>
</dbReference>
<dbReference type="SUPFAM" id="SSF46785">
    <property type="entry name" value="Winged helix' DNA-binding domain"/>
    <property type="match status" value="1"/>
</dbReference>
<keyword evidence="7" id="KW-1185">Reference proteome</keyword>
<comment type="similarity">
    <text evidence="1">Belongs to the LysR transcriptional regulatory family.</text>
</comment>
<comment type="caution">
    <text evidence="6">The sequence shown here is derived from an EMBL/GenBank/DDBJ whole genome shotgun (WGS) entry which is preliminary data.</text>
</comment>
<evidence type="ECO:0000256" key="1">
    <source>
        <dbReference type="ARBA" id="ARBA00009437"/>
    </source>
</evidence>
<dbReference type="PRINTS" id="PR00039">
    <property type="entry name" value="HTHLYSR"/>
</dbReference>
<dbReference type="InterPro" id="IPR036390">
    <property type="entry name" value="WH_DNA-bd_sf"/>
</dbReference>
<dbReference type="Gene3D" id="3.40.190.10">
    <property type="entry name" value="Periplasmic binding protein-like II"/>
    <property type="match status" value="2"/>
</dbReference>
<dbReference type="EMBL" id="JBHUKU010000022">
    <property type="protein sequence ID" value="MFD2463945.1"/>
    <property type="molecule type" value="Genomic_DNA"/>
</dbReference>
<evidence type="ECO:0000259" key="5">
    <source>
        <dbReference type="PROSITE" id="PS50931"/>
    </source>
</evidence>
<dbReference type="InterPro" id="IPR036388">
    <property type="entry name" value="WH-like_DNA-bd_sf"/>
</dbReference>
<dbReference type="Pfam" id="PF03466">
    <property type="entry name" value="LysR_substrate"/>
    <property type="match status" value="1"/>
</dbReference>
<evidence type="ECO:0000313" key="7">
    <source>
        <dbReference type="Proteomes" id="UP001597419"/>
    </source>
</evidence>
<dbReference type="InterPro" id="IPR000847">
    <property type="entry name" value="LysR_HTH_N"/>
</dbReference>
<evidence type="ECO:0000256" key="3">
    <source>
        <dbReference type="ARBA" id="ARBA00023125"/>
    </source>
</evidence>
<dbReference type="RefSeq" id="WP_345386123.1">
    <property type="nucleotide sequence ID" value="NZ_BAABHG010000001.1"/>
</dbReference>
<dbReference type="PROSITE" id="PS50931">
    <property type="entry name" value="HTH_LYSR"/>
    <property type="match status" value="1"/>
</dbReference>
<accession>A0ABW5GSV5</accession>
<dbReference type="Pfam" id="PF00126">
    <property type="entry name" value="HTH_1"/>
    <property type="match status" value="1"/>
</dbReference>
<evidence type="ECO:0000256" key="4">
    <source>
        <dbReference type="ARBA" id="ARBA00023163"/>
    </source>
</evidence>
<dbReference type="PANTHER" id="PTHR30346:SF0">
    <property type="entry name" value="HCA OPERON TRANSCRIPTIONAL ACTIVATOR HCAR"/>
    <property type="match status" value="1"/>
</dbReference>
<feature type="domain" description="HTH lysR-type" evidence="5">
    <location>
        <begin position="3"/>
        <end position="60"/>
    </location>
</feature>
<dbReference type="CDD" id="cd08414">
    <property type="entry name" value="PBP2_LTTR_aromatics_like"/>
    <property type="match status" value="1"/>
</dbReference>
<evidence type="ECO:0000256" key="2">
    <source>
        <dbReference type="ARBA" id="ARBA00023015"/>
    </source>
</evidence>
<dbReference type="InterPro" id="IPR005119">
    <property type="entry name" value="LysR_subst-bd"/>
</dbReference>
<sequence length="288" mass="30838">MGLDIRHLETFLVAVEEGSITAAARRLRLAQPAVSRTLAQLERHVGATLLARSAHGVVVTPEGELFQVKAAAALASFTDAVERPFGGPRPLRVGHAWSAFGEHTSALLRRWRAVRPDQPLDLCRLDDPYAGMASGRVDVSVLRGPQPRPGYRGELLYSEKRVAALSVEHPLARRRALGLADLAGDGLIVQRNSGTATPELWAAGARPVVAVEVGSVDDWQSNVAANNGIGITPASSSRLHPHAEIVYVPLTDAPPVPVFLAWPPNSRHPALEDFVRAAHAVVRGDPKS</sequence>
<keyword evidence="2" id="KW-0805">Transcription regulation</keyword>
<name>A0ABW5GSV5_9PSEU</name>
<keyword evidence="4" id="KW-0804">Transcription</keyword>
<dbReference type="Proteomes" id="UP001597419">
    <property type="component" value="Unassembled WGS sequence"/>
</dbReference>
<organism evidence="6 7">
    <name type="scientific">Amycolatopsis samaneae</name>
    <dbReference type="NCBI Taxonomy" id="664691"/>
    <lineage>
        <taxon>Bacteria</taxon>
        <taxon>Bacillati</taxon>
        <taxon>Actinomycetota</taxon>
        <taxon>Actinomycetes</taxon>
        <taxon>Pseudonocardiales</taxon>
        <taxon>Pseudonocardiaceae</taxon>
        <taxon>Amycolatopsis</taxon>
    </lineage>
</organism>
<protein>
    <submittedName>
        <fullName evidence="6">LysR family transcriptional regulator</fullName>
    </submittedName>
</protein>
<evidence type="ECO:0000313" key="6">
    <source>
        <dbReference type="EMBL" id="MFD2463945.1"/>
    </source>
</evidence>
<gene>
    <name evidence="6" type="ORF">ACFSYJ_35380</name>
</gene>